<feature type="region of interest" description="Disordered" evidence="1">
    <location>
        <begin position="1"/>
        <end position="22"/>
    </location>
</feature>
<organism evidence="2 3">
    <name type="scientific">Hibiscus sabdariffa</name>
    <name type="common">roselle</name>
    <dbReference type="NCBI Taxonomy" id="183260"/>
    <lineage>
        <taxon>Eukaryota</taxon>
        <taxon>Viridiplantae</taxon>
        <taxon>Streptophyta</taxon>
        <taxon>Embryophyta</taxon>
        <taxon>Tracheophyta</taxon>
        <taxon>Spermatophyta</taxon>
        <taxon>Magnoliopsida</taxon>
        <taxon>eudicotyledons</taxon>
        <taxon>Gunneridae</taxon>
        <taxon>Pentapetalae</taxon>
        <taxon>rosids</taxon>
        <taxon>malvids</taxon>
        <taxon>Malvales</taxon>
        <taxon>Malvaceae</taxon>
        <taxon>Malvoideae</taxon>
        <taxon>Hibiscus</taxon>
    </lineage>
</organism>
<sequence length="155" mass="16884">MRSQPTARRQSPDWEPDDELHGRMDGCLATEVAADRGRNERQLLPVIGAVWARETTSKARRGVDGWSRLDGSGYREADASTRSFDNDDRRRVWCGVKRLGKIPTGGDWYGDDNIDDGGRVCGCTVLSADVAVNGADMAVSCADVAVNYADVIAHV</sequence>
<gene>
    <name evidence="2" type="ORF">V6N11_001416</name>
</gene>
<proteinExistence type="predicted"/>
<keyword evidence="3" id="KW-1185">Reference proteome</keyword>
<dbReference type="EMBL" id="JBBPBN010000019">
    <property type="protein sequence ID" value="KAK9018440.1"/>
    <property type="molecule type" value="Genomic_DNA"/>
</dbReference>
<dbReference type="Proteomes" id="UP001396334">
    <property type="component" value="Unassembled WGS sequence"/>
</dbReference>
<comment type="caution">
    <text evidence="2">The sequence shown here is derived from an EMBL/GenBank/DDBJ whole genome shotgun (WGS) entry which is preliminary data.</text>
</comment>
<evidence type="ECO:0000313" key="2">
    <source>
        <dbReference type="EMBL" id="KAK9018440.1"/>
    </source>
</evidence>
<name>A0ABR2S019_9ROSI</name>
<evidence type="ECO:0000256" key="1">
    <source>
        <dbReference type="SAM" id="MobiDB-lite"/>
    </source>
</evidence>
<evidence type="ECO:0000313" key="3">
    <source>
        <dbReference type="Proteomes" id="UP001396334"/>
    </source>
</evidence>
<reference evidence="2 3" key="1">
    <citation type="journal article" date="2024" name="G3 (Bethesda)">
        <title>Genome assembly of Hibiscus sabdariffa L. provides insights into metabolisms of medicinal natural products.</title>
        <authorList>
            <person name="Kim T."/>
        </authorList>
    </citation>
    <scope>NUCLEOTIDE SEQUENCE [LARGE SCALE GENOMIC DNA]</scope>
    <source>
        <strain evidence="2">TK-2024</strain>
        <tissue evidence="2">Old leaves</tissue>
    </source>
</reference>
<accession>A0ABR2S019</accession>
<protein>
    <submittedName>
        <fullName evidence="2">Uncharacterized protein</fullName>
    </submittedName>
</protein>